<dbReference type="PROSITE" id="PS50865">
    <property type="entry name" value="ZF_MYND_2"/>
    <property type="match status" value="1"/>
</dbReference>
<evidence type="ECO:0000259" key="5">
    <source>
        <dbReference type="PROSITE" id="PS50865"/>
    </source>
</evidence>
<evidence type="ECO:0000256" key="2">
    <source>
        <dbReference type="ARBA" id="ARBA00022771"/>
    </source>
</evidence>
<dbReference type="GO" id="GO:0008270">
    <property type="term" value="F:zinc ion binding"/>
    <property type="evidence" value="ECO:0007669"/>
    <property type="project" value="UniProtKB-KW"/>
</dbReference>
<evidence type="ECO:0000313" key="7">
    <source>
        <dbReference type="Proteomes" id="UP000663850"/>
    </source>
</evidence>
<keyword evidence="2 4" id="KW-0863">Zinc-finger</keyword>
<organism evidence="6 7">
    <name type="scientific">Rhizoctonia solani</name>
    <dbReference type="NCBI Taxonomy" id="456999"/>
    <lineage>
        <taxon>Eukaryota</taxon>
        <taxon>Fungi</taxon>
        <taxon>Dikarya</taxon>
        <taxon>Basidiomycota</taxon>
        <taxon>Agaricomycotina</taxon>
        <taxon>Agaricomycetes</taxon>
        <taxon>Cantharellales</taxon>
        <taxon>Ceratobasidiaceae</taxon>
        <taxon>Rhizoctonia</taxon>
    </lineage>
</organism>
<comment type="caution">
    <text evidence="6">The sequence shown here is derived from an EMBL/GenBank/DDBJ whole genome shotgun (WGS) entry which is preliminary data.</text>
</comment>
<sequence length="568" mass="64255">MDHPDWGPALPQYSATFQERIEASFSRYTAAEATIIDIPGNIIPLGLLETALATGENMHKIGYQGGTNIFPVLLTTMREYVEKHPGEAFDNYFGFLCIRNLIRMVCIGVLSKNSSLEGFSRKLNPLMPWNKVMELLSSIALSLMRQAMATKNPDSITNLLGFQPSSGAVFVGDVGLRQEDAHFLVHLLWKSRKSMVLLRSKFLLPGLPALLFVLSEMTKRLTSIPESQKPWVQLQDLTIRCCLVSASEPDRGILCQIAMWIHNLLHPPGRPGSNVRPNYTPVDDDDGLTVAQAYINLMSLPTDQSLSTSIDMFIGISMVLFRWLFTVLTKPEPRSPVLDEVIPDAMNVALERLRVEIDRETNGPMPQTMRTLTWYYAADICRQIRWFHENTQTRSVREALVTMLYNAEFHDLLGRYLTIVFRSQDIKPEMWEFFLGGIEQISDFLKLSPNIPTSQIESAAAQWLKITNHVFYHFASLVPCSTPKDILNDAMDAWTTLHTPPLLGALRYNPCKNPRCPAPVAYGSEPEARLLCERCSVARYCNKRCQNIHWSLKTIDAHSLMCEKTALF</sequence>
<dbReference type="Gene3D" id="6.10.140.2220">
    <property type="match status" value="1"/>
</dbReference>
<feature type="domain" description="MYND-type" evidence="5">
    <location>
        <begin position="513"/>
        <end position="562"/>
    </location>
</feature>
<evidence type="ECO:0000313" key="6">
    <source>
        <dbReference type="EMBL" id="CAE6439802.1"/>
    </source>
</evidence>
<accession>A0A8H2XZ10</accession>
<dbReference type="SUPFAM" id="SSF144232">
    <property type="entry name" value="HIT/MYND zinc finger-like"/>
    <property type="match status" value="1"/>
</dbReference>
<gene>
    <name evidence="6" type="ORF">RDB_LOCUS27893</name>
</gene>
<dbReference type="Proteomes" id="UP000663850">
    <property type="component" value="Unassembled WGS sequence"/>
</dbReference>
<dbReference type="Pfam" id="PF01753">
    <property type="entry name" value="zf-MYND"/>
    <property type="match status" value="1"/>
</dbReference>
<reference evidence="6" key="1">
    <citation type="submission" date="2021-01" db="EMBL/GenBank/DDBJ databases">
        <authorList>
            <person name="Kaushik A."/>
        </authorList>
    </citation>
    <scope>NUCLEOTIDE SEQUENCE</scope>
    <source>
        <strain evidence="6">Type strain: AG8-Rh-89/</strain>
    </source>
</reference>
<evidence type="ECO:0000256" key="4">
    <source>
        <dbReference type="PROSITE-ProRule" id="PRU00134"/>
    </source>
</evidence>
<proteinExistence type="predicted"/>
<keyword evidence="1" id="KW-0479">Metal-binding</keyword>
<protein>
    <recommendedName>
        <fullName evidence="5">MYND-type domain-containing protein</fullName>
    </recommendedName>
</protein>
<dbReference type="InterPro" id="IPR002893">
    <property type="entry name" value="Znf_MYND"/>
</dbReference>
<dbReference type="AlphaFoldDB" id="A0A8H2XZ10"/>
<evidence type="ECO:0000256" key="3">
    <source>
        <dbReference type="ARBA" id="ARBA00022833"/>
    </source>
</evidence>
<dbReference type="EMBL" id="CAJMWZ010001671">
    <property type="protein sequence ID" value="CAE6439802.1"/>
    <property type="molecule type" value="Genomic_DNA"/>
</dbReference>
<keyword evidence="3" id="KW-0862">Zinc</keyword>
<name>A0A8H2XZ10_9AGAM</name>
<evidence type="ECO:0000256" key="1">
    <source>
        <dbReference type="ARBA" id="ARBA00022723"/>
    </source>
</evidence>